<proteinExistence type="predicted"/>
<accession>A0A814DKS2</accession>
<evidence type="ECO:0000313" key="2">
    <source>
        <dbReference type="Proteomes" id="UP000663879"/>
    </source>
</evidence>
<evidence type="ECO:0000313" key="1">
    <source>
        <dbReference type="EMBL" id="CAF0955035.1"/>
    </source>
</evidence>
<gene>
    <name evidence="1" type="ORF">OXX778_LOCUS14149</name>
</gene>
<keyword evidence="2" id="KW-1185">Reference proteome</keyword>
<name>A0A814DKS2_9BILA</name>
<reference evidence="1" key="1">
    <citation type="submission" date="2021-02" db="EMBL/GenBank/DDBJ databases">
        <authorList>
            <person name="Nowell W R."/>
        </authorList>
    </citation>
    <scope>NUCLEOTIDE SEQUENCE</scope>
    <source>
        <strain evidence="1">Ploen Becks lab</strain>
    </source>
</reference>
<dbReference type="AlphaFoldDB" id="A0A814DKS2"/>
<organism evidence="1 2">
    <name type="scientific">Brachionus calyciflorus</name>
    <dbReference type="NCBI Taxonomy" id="104777"/>
    <lineage>
        <taxon>Eukaryota</taxon>
        <taxon>Metazoa</taxon>
        <taxon>Spiralia</taxon>
        <taxon>Gnathifera</taxon>
        <taxon>Rotifera</taxon>
        <taxon>Eurotatoria</taxon>
        <taxon>Monogononta</taxon>
        <taxon>Pseudotrocha</taxon>
        <taxon>Ploima</taxon>
        <taxon>Brachionidae</taxon>
        <taxon>Brachionus</taxon>
    </lineage>
</organism>
<dbReference type="Proteomes" id="UP000663879">
    <property type="component" value="Unassembled WGS sequence"/>
</dbReference>
<protein>
    <submittedName>
        <fullName evidence="1">Uncharacterized protein</fullName>
    </submittedName>
</protein>
<dbReference type="EMBL" id="CAJNOC010002853">
    <property type="protein sequence ID" value="CAF0955035.1"/>
    <property type="molecule type" value="Genomic_DNA"/>
</dbReference>
<sequence>MSKFVILVQREPASGQNGAVPLRVLFGGPLSNDAFKNHKNLADHRISRKNDYPCSELTHGRLRSRSVTERAVK</sequence>
<comment type="caution">
    <text evidence="1">The sequence shown here is derived from an EMBL/GenBank/DDBJ whole genome shotgun (WGS) entry which is preliminary data.</text>
</comment>